<evidence type="ECO:0008006" key="4">
    <source>
        <dbReference type="Google" id="ProtNLM"/>
    </source>
</evidence>
<evidence type="ECO:0000256" key="1">
    <source>
        <dbReference type="SAM" id="Phobius"/>
    </source>
</evidence>
<dbReference type="EMBL" id="CP109441">
    <property type="protein sequence ID" value="WUV47792.1"/>
    <property type="molecule type" value="Genomic_DNA"/>
</dbReference>
<keyword evidence="1" id="KW-1133">Transmembrane helix</keyword>
<dbReference type="RefSeq" id="WP_329411955.1">
    <property type="nucleotide sequence ID" value="NZ_CP109441.1"/>
</dbReference>
<dbReference type="Proteomes" id="UP001432062">
    <property type="component" value="Chromosome"/>
</dbReference>
<proteinExistence type="predicted"/>
<keyword evidence="1" id="KW-0472">Membrane</keyword>
<sequence>MSVAELVCQYCSHRNIGNPAQCGHCGAPLAAVHRLSSLTHVGQPEQVVAGAERAVAATGSAVAGAEHAAVGAEHAVAGAEKFAAKQYPRWQWGAAIAGIVTMVFGLGFTVVRSCSTPLSSLPGVGIDQALPSQLRAAASCQPVDSKAENCVIPAADPLLAGGITGGKDLTLSVALDSPERRADTVRNWRTAGGTVLADGVVFVAISPSATLRYVNTLVGLRVETGAFIGRAAAQTFMSRSGLTP</sequence>
<keyword evidence="1" id="KW-0812">Transmembrane</keyword>
<gene>
    <name evidence="2" type="ORF">OG563_06050</name>
</gene>
<evidence type="ECO:0000313" key="3">
    <source>
        <dbReference type="Proteomes" id="UP001432062"/>
    </source>
</evidence>
<keyword evidence="3" id="KW-1185">Reference proteome</keyword>
<accession>A0ABZ1YWY8</accession>
<protein>
    <recommendedName>
        <fullName evidence="4">Zinc ribbon domain-containing protein</fullName>
    </recommendedName>
</protein>
<reference evidence="2" key="1">
    <citation type="submission" date="2022-10" db="EMBL/GenBank/DDBJ databases">
        <title>The complete genomes of actinobacterial strains from the NBC collection.</title>
        <authorList>
            <person name="Joergensen T.S."/>
            <person name="Alvarez Arevalo M."/>
            <person name="Sterndorff E.B."/>
            <person name="Faurdal D."/>
            <person name="Vuksanovic O."/>
            <person name="Mourched A.-S."/>
            <person name="Charusanti P."/>
            <person name="Shaw S."/>
            <person name="Blin K."/>
            <person name="Weber T."/>
        </authorList>
    </citation>
    <scope>NUCLEOTIDE SEQUENCE</scope>
    <source>
        <strain evidence="2">NBC_01482</strain>
    </source>
</reference>
<name>A0ABZ1YWY8_9NOCA</name>
<evidence type="ECO:0000313" key="2">
    <source>
        <dbReference type="EMBL" id="WUV47792.1"/>
    </source>
</evidence>
<feature type="transmembrane region" description="Helical" evidence="1">
    <location>
        <begin position="90"/>
        <end position="111"/>
    </location>
</feature>
<organism evidence="2 3">
    <name type="scientific">Nocardia vinacea</name>
    <dbReference type="NCBI Taxonomy" id="96468"/>
    <lineage>
        <taxon>Bacteria</taxon>
        <taxon>Bacillati</taxon>
        <taxon>Actinomycetota</taxon>
        <taxon>Actinomycetes</taxon>
        <taxon>Mycobacteriales</taxon>
        <taxon>Nocardiaceae</taxon>
        <taxon>Nocardia</taxon>
    </lineage>
</organism>